<keyword evidence="3" id="KW-0560">Oxidoreductase</keyword>
<organism evidence="7 8">
    <name type="scientific">Phialemonium thermophilum</name>
    <dbReference type="NCBI Taxonomy" id="223376"/>
    <lineage>
        <taxon>Eukaryota</taxon>
        <taxon>Fungi</taxon>
        <taxon>Dikarya</taxon>
        <taxon>Ascomycota</taxon>
        <taxon>Pezizomycotina</taxon>
        <taxon>Sordariomycetes</taxon>
        <taxon>Sordariomycetidae</taxon>
        <taxon>Cephalothecales</taxon>
        <taxon>Cephalothecaceae</taxon>
        <taxon>Phialemonium</taxon>
    </lineage>
</organism>
<gene>
    <name evidence="7" type="ORF">VTK73DRAFT_10282</name>
</gene>
<protein>
    <recommendedName>
        <fullName evidence="9">2-dehydropantoate 2-reductase</fullName>
    </recommendedName>
</protein>
<keyword evidence="8" id="KW-1185">Reference proteome</keyword>
<evidence type="ECO:0000259" key="5">
    <source>
        <dbReference type="Pfam" id="PF02558"/>
    </source>
</evidence>
<dbReference type="InterPro" id="IPR013328">
    <property type="entry name" value="6PGD_dom2"/>
</dbReference>
<feature type="domain" description="Ketopantoate reductase N-terminal" evidence="5">
    <location>
        <begin position="108"/>
        <end position="276"/>
    </location>
</feature>
<dbReference type="InterPro" id="IPR013332">
    <property type="entry name" value="KPR_N"/>
</dbReference>
<accession>A0ABR3XHL5</accession>
<evidence type="ECO:0000256" key="4">
    <source>
        <dbReference type="SAM" id="MobiDB-lite"/>
    </source>
</evidence>
<evidence type="ECO:0000259" key="6">
    <source>
        <dbReference type="Pfam" id="PF08546"/>
    </source>
</evidence>
<sequence length="470" mass="52705">MAGRVASRPLSGETVFAPRRPRVYEPPPASAHGGPPLFLDRPAPPAVPSFAASESEGDARWEESELQPPYPSDQVEKEVATELHPVERVEPQASPSKTLAGEASSDQIHVLGNDVQGKYIAHALAGRNYLPPVRLIVHKRAMQQMWEAAGRSIDLLRDGRHIVNDRAVPELAVHHRLCSNRPLPGESDEPIDHLIVTVPSSSVIRAFAAIKHRVDEQTTVCLVQDGLGLVEALNEAYFPDPQSRPSYVLAHMTHQLLPVEGRPFSVRELKQGRLYLTALPRDLGQTQIRYHPPVERLLRPSHLLRLLTTTPGLHAGGFSLDRFLRFKLSSVVFKSVVDPLTVVLDCTYDKLVGNAYATQLMDQLLGEIVNVIMRLPEFRDSPRRDEFRGAGFRKEIFSRLARKGRSDSRMRSLTERGWEGDIDFLNGYFIKRGREVGVRCPANETVLWMVKSKHAAQLAERRREVAFEGW</sequence>
<evidence type="ECO:0000256" key="3">
    <source>
        <dbReference type="ARBA" id="ARBA00023002"/>
    </source>
</evidence>
<reference evidence="7 8" key="1">
    <citation type="journal article" date="2024" name="Commun. Biol.">
        <title>Comparative genomic analysis of thermophilic fungi reveals convergent evolutionary adaptations and gene losses.</title>
        <authorList>
            <person name="Steindorff A.S."/>
            <person name="Aguilar-Pontes M.V."/>
            <person name="Robinson A.J."/>
            <person name="Andreopoulos B."/>
            <person name="LaButti K."/>
            <person name="Kuo A."/>
            <person name="Mondo S."/>
            <person name="Riley R."/>
            <person name="Otillar R."/>
            <person name="Haridas S."/>
            <person name="Lipzen A."/>
            <person name="Grimwood J."/>
            <person name="Schmutz J."/>
            <person name="Clum A."/>
            <person name="Reid I.D."/>
            <person name="Moisan M.C."/>
            <person name="Butler G."/>
            <person name="Nguyen T.T.M."/>
            <person name="Dewar K."/>
            <person name="Conant G."/>
            <person name="Drula E."/>
            <person name="Henrissat B."/>
            <person name="Hansel C."/>
            <person name="Singer S."/>
            <person name="Hutchinson M.I."/>
            <person name="de Vries R.P."/>
            <person name="Natvig D.O."/>
            <person name="Powell A.J."/>
            <person name="Tsang A."/>
            <person name="Grigoriev I.V."/>
        </authorList>
    </citation>
    <scope>NUCLEOTIDE SEQUENCE [LARGE SCALE GENOMIC DNA]</scope>
    <source>
        <strain evidence="7 8">ATCC 24622</strain>
    </source>
</reference>
<keyword evidence="2" id="KW-0521">NADP</keyword>
<dbReference type="InterPro" id="IPR008927">
    <property type="entry name" value="6-PGluconate_DH-like_C_sf"/>
</dbReference>
<comment type="caution">
    <text evidence="7">The sequence shown here is derived from an EMBL/GenBank/DDBJ whole genome shotgun (WGS) entry which is preliminary data.</text>
</comment>
<evidence type="ECO:0000313" key="8">
    <source>
        <dbReference type="Proteomes" id="UP001586593"/>
    </source>
</evidence>
<dbReference type="InterPro" id="IPR050838">
    <property type="entry name" value="Ketopantoate_reductase"/>
</dbReference>
<dbReference type="Pfam" id="PF08546">
    <property type="entry name" value="ApbA_C"/>
    <property type="match status" value="1"/>
</dbReference>
<dbReference type="InterPro" id="IPR013752">
    <property type="entry name" value="KPA_reductase"/>
</dbReference>
<dbReference type="PANTHER" id="PTHR43765">
    <property type="entry name" value="2-DEHYDROPANTOATE 2-REDUCTASE-RELATED"/>
    <property type="match status" value="1"/>
</dbReference>
<dbReference type="Proteomes" id="UP001586593">
    <property type="component" value="Unassembled WGS sequence"/>
</dbReference>
<evidence type="ECO:0000256" key="1">
    <source>
        <dbReference type="ARBA" id="ARBA00007870"/>
    </source>
</evidence>
<dbReference type="Gene3D" id="3.40.50.720">
    <property type="entry name" value="NAD(P)-binding Rossmann-like Domain"/>
    <property type="match status" value="1"/>
</dbReference>
<dbReference type="SUPFAM" id="SSF48179">
    <property type="entry name" value="6-phosphogluconate dehydrogenase C-terminal domain-like"/>
    <property type="match status" value="1"/>
</dbReference>
<dbReference type="Pfam" id="PF02558">
    <property type="entry name" value="ApbA"/>
    <property type="match status" value="1"/>
</dbReference>
<evidence type="ECO:0000313" key="7">
    <source>
        <dbReference type="EMBL" id="KAL1875145.1"/>
    </source>
</evidence>
<dbReference type="Gene3D" id="1.10.1040.10">
    <property type="entry name" value="N-(1-d-carboxylethyl)-l-norvaline Dehydrogenase, domain 2"/>
    <property type="match status" value="1"/>
</dbReference>
<dbReference type="EMBL" id="JAZHXJ010000096">
    <property type="protein sequence ID" value="KAL1875145.1"/>
    <property type="molecule type" value="Genomic_DNA"/>
</dbReference>
<feature type="domain" description="Ketopantoate reductase C-terminal" evidence="6">
    <location>
        <begin position="327"/>
        <end position="453"/>
    </location>
</feature>
<comment type="similarity">
    <text evidence="1">Belongs to the ketopantoate reductase family.</text>
</comment>
<evidence type="ECO:0008006" key="9">
    <source>
        <dbReference type="Google" id="ProtNLM"/>
    </source>
</evidence>
<name>A0ABR3XHL5_9PEZI</name>
<dbReference type="PANTHER" id="PTHR43765:SF2">
    <property type="entry name" value="2-DEHYDROPANTOATE 2-REDUCTASE"/>
    <property type="match status" value="1"/>
</dbReference>
<feature type="region of interest" description="Disordered" evidence="4">
    <location>
        <begin position="1"/>
        <end position="76"/>
    </location>
</feature>
<proteinExistence type="inferred from homology"/>
<evidence type="ECO:0000256" key="2">
    <source>
        <dbReference type="ARBA" id="ARBA00022857"/>
    </source>
</evidence>